<dbReference type="EMBL" id="VDMD01000054">
    <property type="protein sequence ID" value="TRM56970.1"/>
    <property type="molecule type" value="Genomic_DNA"/>
</dbReference>
<name>A0A550BWQ0_9AGAR</name>
<feature type="region of interest" description="Disordered" evidence="1">
    <location>
        <begin position="130"/>
        <end position="180"/>
    </location>
</feature>
<reference evidence="2 3" key="1">
    <citation type="journal article" date="2019" name="New Phytol.">
        <title>Comparative genomics reveals unique wood-decay strategies and fruiting body development in the Schizophyllaceae.</title>
        <authorList>
            <person name="Almasi E."/>
            <person name="Sahu N."/>
            <person name="Krizsan K."/>
            <person name="Balint B."/>
            <person name="Kovacs G.M."/>
            <person name="Kiss B."/>
            <person name="Cseklye J."/>
            <person name="Drula E."/>
            <person name="Henrissat B."/>
            <person name="Nagy I."/>
            <person name="Chovatia M."/>
            <person name="Adam C."/>
            <person name="LaButti K."/>
            <person name="Lipzen A."/>
            <person name="Riley R."/>
            <person name="Grigoriev I.V."/>
            <person name="Nagy L.G."/>
        </authorList>
    </citation>
    <scope>NUCLEOTIDE SEQUENCE [LARGE SCALE GENOMIC DNA]</scope>
    <source>
        <strain evidence="2 3">NL-1724</strain>
    </source>
</reference>
<protein>
    <submittedName>
        <fullName evidence="2">Uncharacterized protein</fullName>
    </submittedName>
</protein>
<feature type="compositionally biased region" description="Gly residues" evidence="1">
    <location>
        <begin position="131"/>
        <end position="144"/>
    </location>
</feature>
<evidence type="ECO:0000313" key="3">
    <source>
        <dbReference type="Proteomes" id="UP000320762"/>
    </source>
</evidence>
<dbReference type="AlphaFoldDB" id="A0A550BWQ0"/>
<organism evidence="2 3">
    <name type="scientific">Schizophyllum amplum</name>
    <dbReference type="NCBI Taxonomy" id="97359"/>
    <lineage>
        <taxon>Eukaryota</taxon>
        <taxon>Fungi</taxon>
        <taxon>Dikarya</taxon>
        <taxon>Basidiomycota</taxon>
        <taxon>Agaricomycotina</taxon>
        <taxon>Agaricomycetes</taxon>
        <taxon>Agaricomycetidae</taxon>
        <taxon>Agaricales</taxon>
        <taxon>Schizophyllaceae</taxon>
        <taxon>Schizophyllum</taxon>
    </lineage>
</organism>
<proteinExistence type="predicted"/>
<evidence type="ECO:0000256" key="1">
    <source>
        <dbReference type="SAM" id="MobiDB-lite"/>
    </source>
</evidence>
<evidence type="ECO:0000313" key="2">
    <source>
        <dbReference type="EMBL" id="TRM56970.1"/>
    </source>
</evidence>
<comment type="caution">
    <text evidence="2">The sequence shown here is derived from an EMBL/GenBank/DDBJ whole genome shotgun (WGS) entry which is preliminary data.</text>
</comment>
<dbReference type="Proteomes" id="UP000320762">
    <property type="component" value="Unassembled WGS sequence"/>
</dbReference>
<accession>A0A550BWQ0</accession>
<keyword evidence="3" id="KW-1185">Reference proteome</keyword>
<sequence length="193" mass="18990">MLGVCRDTLVVCRGSVRGGGTYVVREGDSASSSDSAPVAEESSLAVDESSLIADESSLAVDESSLAVDESSLAVDVLAAAAAISTLLVGPSEFREGIGVLGCVTGIGVRRMRSPALVNARPAVNTPLAGAGVVGDEGGGVAGEAGGEEDEDEATGGGVGEPTDGEGVGEPQMAKAKVTAEEASMVRRAAASLL</sequence>
<gene>
    <name evidence="2" type="ORF">BD626DRAFT_540802</name>
</gene>